<organism evidence="1 2">
    <name type="scientific">Solitalea longa</name>
    <dbReference type="NCBI Taxonomy" id="2079460"/>
    <lineage>
        <taxon>Bacteria</taxon>
        <taxon>Pseudomonadati</taxon>
        <taxon>Bacteroidota</taxon>
        <taxon>Sphingobacteriia</taxon>
        <taxon>Sphingobacteriales</taxon>
        <taxon>Sphingobacteriaceae</taxon>
        <taxon>Solitalea</taxon>
    </lineage>
</organism>
<protein>
    <submittedName>
        <fullName evidence="1">Uncharacterized protein</fullName>
    </submittedName>
</protein>
<dbReference type="EMBL" id="PQVF01000006">
    <property type="protein sequence ID" value="POY36640.1"/>
    <property type="molecule type" value="Genomic_DNA"/>
</dbReference>
<proteinExistence type="predicted"/>
<sequence>MIMSTYSRSLLRVLLKSVLVGFILINVSFQVFSQHIVISDSLAANSEQLQLKMGVAGIGRMYKYRFGNYGLISSREGWTTINSKTNFWGTKVESSSDQKFSFVFGNKTTDTAFVNASTKTKIKELQEIQVNEHFSLGDYALLESTDWLSAMISLKSNADESWLLLMNASKGLKAPNFNEGVLSNGSRKIIVRAITSNENGTDKRMFPAKGYELFENGRSLGAVQYFGGGSFGMNKGIVWLSKNNDASTNLMLGAAMTAIYHFKFSTLANDEWN</sequence>
<dbReference type="AlphaFoldDB" id="A0A2S5A222"/>
<accession>A0A2S5A222</accession>
<gene>
    <name evidence="1" type="ORF">C3K47_09720</name>
</gene>
<evidence type="ECO:0000313" key="2">
    <source>
        <dbReference type="Proteomes" id="UP000236893"/>
    </source>
</evidence>
<reference evidence="1 2" key="1">
    <citation type="submission" date="2018-01" db="EMBL/GenBank/DDBJ databases">
        <authorList>
            <person name="Gaut B.S."/>
            <person name="Morton B.R."/>
            <person name="Clegg M.T."/>
            <person name="Duvall M.R."/>
        </authorList>
    </citation>
    <scope>NUCLEOTIDE SEQUENCE [LARGE SCALE GENOMIC DNA]</scope>
    <source>
        <strain evidence="1 2">HR-AV</strain>
    </source>
</reference>
<comment type="caution">
    <text evidence="1">The sequence shown here is derived from an EMBL/GenBank/DDBJ whole genome shotgun (WGS) entry which is preliminary data.</text>
</comment>
<name>A0A2S5A222_9SPHI</name>
<dbReference type="Proteomes" id="UP000236893">
    <property type="component" value="Unassembled WGS sequence"/>
</dbReference>
<evidence type="ECO:0000313" key="1">
    <source>
        <dbReference type="EMBL" id="POY36640.1"/>
    </source>
</evidence>
<keyword evidence="2" id="KW-1185">Reference proteome</keyword>